<sequence precursor="true">MSLSRCLRGLNGLLSIALLMMSGSLQAQPLDTSALRQSINGPDREIADRMRDPARKPVEVLEFLGLQQGMSVLEVYAAGGYFTFVLSRAVGPDGRVYAQNSPRALRYDEDRSDITQGDALSQKIERGNLANVIRVDKALDETGLDSESIDFALVSQILHDYYNRRPASAQQMLRELFRVLKPGGILGVIDHHGLDGLDNQRLHRMTLAQAHDALTTAGFVIEAGSDLLENRSDNPRRSIFDPMLNRGTSQFVIRARKPE</sequence>
<dbReference type="AlphaFoldDB" id="A0A0S2KGF7"/>
<reference evidence="3 4" key="1">
    <citation type="submission" date="2015-11" db="EMBL/GenBank/DDBJ databases">
        <authorList>
            <person name="Zhang Y."/>
            <person name="Guo Z."/>
        </authorList>
    </citation>
    <scope>NUCLEOTIDE SEQUENCE [LARGE SCALE GENOMIC DNA]</scope>
    <source>
        <strain evidence="3 4">KCTC 32221</strain>
    </source>
</reference>
<dbReference type="GO" id="GO:0032259">
    <property type="term" value="P:methylation"/>
    <property type="evidence" value="ECO:0007669"/>
    <property type="project" value="UniProtKB-KW"/>
</dbReference>
<keyword evidence="3" id="KW-0489">Methyltransferase</keyword>
<keyword evidence="4" id="KW-1185">Reference proteome</keyword>
<proteinExistence type="predicted"/>
<accession>A0A0S2KGF7</accession>
<dbReference type="Proteomes" id="UP000065641">
    <property type="component" value="Chromosome"/>
</dbReference>
<feature type="domain" description="Methyltransferase type 11" evidence="2">
    <location>
        <begin position="129"/>
        <end position="186"/>
    </location>
</feature>
<dbReference type="EMBL" id="CP013189">
    <property type="protein sequence ID" value="ALO47055.1"/>
    <property type="molecule type" value="Genomic_DNA"/>
</dbReference>
<dbReference type="InterPro" id="IPR013216">
    <property type="entry name" value="Methyltransf_11"/>
</dbReference>
<evidence type="ECO:0000313" key="4">
    <source>
        <dbReference type="Proteomes" id="UP000065641"/>
    </source>
</evidence>
<dbReference type="InterPro" id="IPR029063">
    <property type="entry name" value="SAM-dependent_MTases_sf"/>
</dbReference>
<dbReference type="STRING" id="1249552.PS2015_2421"/>
<keyword evidence="3" id="KW-0808">Transferase</keyword>
<dbReference type="CDD" id="cd02440">
    <property type="entry name" value="AdoMet_MTases"/>
    <property type="match status" value="1"/>
</dbReference>
<dbReference type="RefSeq" id="WP_058022485.1">
    <property type="nucleotide sequence ID" value="NZ_CP013189.1"/>
</dbReference>
<feature type="chain" id="PRO_5006601653" evidence="1">
    <location>
        <begin position="28"/>
        <end position="259"/>
    </location>
</feature>
<keyword evidence="1" id="KW-0732">Signal</keyword>
<dbReference type="GO" id="GO:0008168">
    <property type="term" value="F:methyltransferase activity"/>
    <property type="evidence" value="ECO:0007669"/>
    <property type="project" value="UniProtKB-KW"/>
</dbReference>
<organism evidence="3 4">
    <name type="scientific">Pseudohongiella spirulinae</name>
    <dbReference type="NCBI Taxonomy" id="1249552"/>
    <lineage>
        <taxon>Bacteria</taxon>
        <taxon>Pseudomonadati</taxon>
        <taxon>Pseudomonadota</taxon>
        <taxon>Gammaproteobacteria</taxon>
        <taxon>Pseudomonadales</taxon>
        <taxon>Pseudohongiellaceae</taxon>
        <taxon>Pseudohongiella</taxon>
    </lineage>
</organism>
<dbReference type="Pfam" id="PF08241">
    <property type="entry name" value="Methyltransf_11"/>
    <property type="match status" value="1"/>
</dbReference>
<dbReference type="OrthoDB" id="9801692at2"/>
<dbReference type="KEGG" id="pspi:PS2015_2421"/>
<dbReference type="Gene3D" id="3.40.50.150">
    <property type="entry name" value="Vaccinia Virus protein VP39"/>
    <property type="match status" value="1"/>
</dbReference>
<evidence type="ECO:0000259" key="2">
    <source>
        <dbReference type="Pfam" id="PF08241"/>
    </source>
</evidence>
<evidence type="ECO:0000256" key="1">
    <source>
        <dbReference type="SAM" id="SignalP"/>
    </source>
</evidence>
<gene>
    <name evidence="3" type="ORF">PS2015_2421</name>
</gene>
<protein>
    <submittedName>
        <fullName evidence="3">Methyltransferase</fullName>
    </submittedName>
</protein>
<name>A0A0S2KGF7_9GAMM</name>
<evidence type="ECO:0000313" key="3">
    <source>
        <dbReference type="EMBL" id="ALO47055.1"/>
    </source>
</evidence>
<dbReference type="SUPFAM" id="SSF53335">
    <property type="entry name" value="S-adenosyl-L-methionine-dependent methyltransferases"/>
    <property type="match status" value="1"/>
</dbReference>
<feature type="signal peptide" evidence="1">
    <location>
        <begin position="1"/>
        <end position="27"/>
    </location>
</feature>
<dbReference type="Pfam" id="PF01135">
    <property type="entry name" value="PCMT"/>
    <property type="match status" value="1"/>
</dbReference>